<feature type="compositionally biased region" description="Basic and acidic residues" evidence="6">
    <location>
        <begin position="996"/>
        <end position="1037"/>
    </location>
</feature>
<dbReference type="SUPFAM" id="SSF52540">
    <property type="entry name" value="P-loop containing nucleoside triphosphate hydrolases"/>
    <property type="match status" value="1"/>
</dbReference>
<dbReference type="GO" id="GO:0006369">
    <property type="term" value="P:termination of RNA polymerase II transcription"/>
    <property type="evidence" value="ECO:0007669"/>
    <property type="project" value="TreeGrafter"/>
</dbReference>
<dbReference type="CDD" id="cd18042">
    <property type="entry name" value="DEXXQc_SETX"/>
    <property type="match status" value="1"/>
</dbReference>
<feature type="compositionally biased region" description="Basic and acidic residues" evidence="6">
    <location>
        <begin position="589"/>
        <end position="607"/>
    </location>
</feature>
<proteinExistence type="predicted"/>
<keyword evidence="1" id="KW-0547">Nucleotide-binding</keyword>
<keyword evidence="3" id="KW-0347">Helicase</keyword>
<feature type="compositionally biased region" description="Basic and acidic residues" evidence="6">
    <location>
        <begin position="1331"/>
        <end position="1349"/>
    </location>
</feature>
<dbReference type="GO" id="GO:0001147">
    <property type="term" value="F:transcription termination site sequence-specific DNA binding"/>
    <property type="evidence" value="ECO:0007669"/>
    <property type="project" value="TreeGrafter"/>
</dbReference>
<feature type="compositionally biased region" description="Polar residues" evidence="6">
    <location>
        <begin position="1351"/>
        <end position="1361"/>
    </location>
</feature>
<feature type="compositionally biased region" description="Basic and acidic residues" evidence="6">
    <location>
        <begin position="947"/>
        <end position="987"/>
    </location>
</feature>
<dbReference type="GO" id="GO:0004386">
    <property type="term" value="F:helicase activity"/>
    <property type="evidence" value="ECO:0007669"/>
    <property type="project" value="UniProtKB-KW"/>
</dbReference>
<dbReference type="EMBL" id="CAIIXF020000011">
    <property type="protein sequence ID" value="CAH1800066.1"/>
    <property type="molecule type" value="Genomic_DNA"/>
</dbReference>
<feature type="compositionally biased region" description="Polar residues" evidence="6">
    <location>
        <begin position="2069"/>
        <end position="2078"/>
    </location>
</feature>
<feature type="compositionally biased region" description="Basic and acidic residues" evidence="6">
    <location>
        <begin position="2095"/>
        <end position="2109"/>
    </location>
</feature>
<keyword evidence="5" id="KW-0175">Coiled coil</keyword>
<feature type="compositionally biased region" description="Polar residues" evidence="6">
    <location>
        <begin position="156"/>
        <end position="165"/>
    </location>
</feature>
<feature type="compositionally biased region" description="Basic and acidic residues" evidence="6">
    <location>
        <begin position="802"/>
        <end position="819"/>
    </location>
</feature>
<feature type="compositionally biased region" description="Polar residues" evidence="6">
    <location>
        <begin position="664"/>
        <end position="673"/>
    </location>
</feature>
<dbReference type="InterPro" id="IPR041677">
    <property type="entry name" value="DNA2/NAM7_AAA_11"/>
</dbReference>
<evidence type="ECO:0000256" key="6">
    <source>
        <dbReference type="SAM" id="MobiDB-lite"/>
    </source>
</evidence>
<dbReference type="Proteomes" id="UP000749559">
    <property type="component" value="Unassembled WGS sequence"/>
</dbReference>
<feature type="region of interest" description="Disordered" evidence="6">
    <location>
        <begin position="930"/>
        <end position="1058"/>
    </location>
</feature>
<protein>
    <submittedName>
        <fullName evidence="9">Uncharacterized protein</fullName>
    </submittedName>
</protein>
<feature type="compositionally biased region" description="Polar residues" evidence="6">
    <location>
        <begin position="1247"/>
        <end position="1269"/>
    </location>
</feature>
<feature type="compositionally biased region" description="Polar residues" evidence="6">
    <location>
        <begin position="2114"/>
        <end position="2125"/>
    </location>
</feature>
<dbReference type="CDD" id="cd18808">
    <property type="entry name" value="SF1_C_Upf1"/>
    <property type="match status" value="1"/>
</dbReference>
<accession>A0A8S4Q1S1</accession>
<evidence type="ECO:0000256" key="4">
    <source>
        <dbReference type="ARBA" id="ARBA00022840"/>
    </source>
</evidence>
<keyword evidence="2" id="KW-0378">Hydrolase</keyword>
<comment type="caution">
    <text evidence="9">The sequence shown here is derived from an EMBL/GenBank/DDBJ whole genome shotgun (WGS) entry which is preliminary data.</text>
</comment>
<feature type="coiled-coil region" evidence="5">
    <location>
        <begin position="2616"/>
        <end position="2655"/>
    </location>
</feature>
<feature type="region of interest" description="Disordered" evidence="6">
    <location>
        <begin position="1676"/>
        <end position="1696"/>
    </location>
</feature>
<dbReference type="GO" id="GO:0016604">
    <property type="term" value="C:nuclear body"/>
    <property type="evidence" value="ECO:0007669"/>
    <property type="project" value="TreeGrafter"/>
</dbReference>
<dbReference type="FunFam" id="3.40.50.300:FF:000326">
    <property type="entry name" value="P-loop containing nucleoside triphosphate hydrolase"/>
    <property type="match status" value="1"/>
</dbReference>
<feature type="compositionally biased region" description="Basic and acidic residues" evidence="6">
    <location>
        <begin position="1824"/>
        <end position="1837"/>
    </location>
</feature>
<feature type="domain" description="DNA2/NAM7 helicase-like C-terminal" evidence="8">
    <location>
        <begin position="2759"/>
        <end position="2954"/>
    </location>
</feature>
<dbReference type="Pfam" id="PF13087">
    <property type="entry name" value="AAA_12"/>
    <property type="match status" value="1"/>
</dbReference>
<feature type="region of interest" description="Disordered" evidence="6">
    <location>
        <begin position="429"/>
        <end position="462"/>
    </location>
</feature>
<feature type="compositionally biased region" description="Basic and acidic residues" evidence="6">
    <location>
        <begin position="1676"/>
        <end position="1695"/>
    </location>
</feature>
<feature type="region of interest" description="Disordered" evidence="6">
    <location>
        <begin position="565"/>
        <end position="851"/>
    </location>
</feature>
<feature type="compositionally biased region" description="Basic residues" evidence="6">
    <location>
        <begin position="1989"/>
        <end position="2008"/>
    </location>
</feature>
<dbReference type="Gene3D" id="3.40.50.300">
    <property type="entry name" value="P-loop containing nucleotide triphosphate hydrolases"/>
    <property type="match status" value="2"/>
</dbReference>
<feature type="compositionally biased region" description="Basic and acidic residues" evidence="6">
    <location>
        <begin position="1289"/>
        <end position="1299"/>
    </location>
</feature>
<evidence type="ECO:0000259" key="7">
    <source>
        <dbReference type="Pfam" id="PF13086"/>
    </source>
</evidence>
<dbReference type="InterPro" id="IPR041679">
    <property type="entry name" value="DNA2/NAM7-like_C"/>
</dbReference>
<organism evidence="9 10">
    <name type="scientific">Owenia fusiformis</name>
    <name type="common">Polychaete worm</name>
    <dbReference type="NCBI Taxonomy" id="6347"/>
    <lineage>
        <taxon>Eukaryota</taxon>
        <taxon>Metazoa</taxon>
        <taxon>Spiralia</taxon>
        <taxon>Lophotrochozoa</taxon>
        <taxon>Annelida</taxon>
        <taxon>Polychaeta</taxon>
        <taxon>Sedentaria</taxon>
        <taxon>Canalipalpata</taxon>
        <taxon>Sabellida</taxon>
        <taxon>Oweniida</taxon>
        <taxon>Oweniidae</taxon>
        <taxon>Owenia</taxon>
    </lineage>
</organism>
<sequence length="2993" mass="336560">MSSSDGDFLEPVVKRKRKTPRRTRRRSEVLKTTSTAKKGDGRTVQSINQRSSPDLTTTTRPNQWSNTSLNEGNSGALLPPADLNAGSQDNPLKIDSSSEDEFKTTKAIVNTKKGCNKTSTLKGSKPKHSSGNTTYNKPKAIEKTTTHKTAPRLSIWNLSDPSSSEVEGPARPTNEHDDTTGPGLTGKSDKQPRSPNKDVLWTIIESRVPSLHGDEMDQRDFQDDEHNGNFNEGLTTNVHDESPVNSKMISNLVTEANIIYKDPRTQGASKDKERGLLPFKNKLKAIKTKSINTSSLSEKENCSEKNAPATMNVSKIKGIDIENASQSHVKDIKVENGIVKYKNLSLKTLTIPLTSVIMGDTESLYCNPTNIQIQEANDTMTSVGGQNSAMEELDHNAIVIPESSEPEDSDAPGESVKVLEQKRRLSLQSVDLFDSDPQPTKPSIKSIGGKKRNSTSSEHTCDSDATIKSADLMKLKMTNDETKKDISEQYSDLLQDIDFDMELSQSQSIISSQNPKPKPVTKQNLKVKPVISSSFLKISGKPVNANEGQSPKYVIPGVKWKATTMTKRDFSSSSSDSPDDDGTTASLLKDIRDRKDKLDHVKDDHNIDSNTGHQIHHAINKTGKESKTSKAKSFRKHKSESGTEDQEVYNISCGLDLSEESVKNTENSDSDVSPSKEMLEDSEDDIPLHELSKLKQNKKVKKRQVSGKNDDSDLDSDIWLCKVSPPKAQSSPRRKLKKKQKIASVKPLRSQEKKVQASKPLFSSFSDEDSFDIIPRQAQTTRNKKRPDYFFDTSTTDVSFNDDNRKNESTFKKDKDNSKHKSSKKALSRTFEETVVTEEKVESEKEDNVGKEEAAKPKFLLFPILNSTKLNPSKRATTKKEVFKTEKINRSVDNNIKRTSDEEEVNLICLDSDDNENKTMHADNETSLMEIKSDTEKKSNTKKLHMEKKPSNKTFRMEKKSDNENMEIKSRNEKKSDTEKIHMEKKPSNKTSCMEKISDNENMEIKSRNEKKSDTEKLHMEKKLGNKISHMEKKSDNEDVYDSKNPQTETSSVKTDSKKLLISKKSKLKLGEIIKFVTLTPEKDKIISKEKGDNKSDVSENESTNKQEVEDKQLVNIDHKDPHEQDDLADHMQENPNTLDENINIHDDLSLSDEDDIGDDGNIFDMSMEHINEDENKDGIEENDSDNTLNLTQRMKDFENNACGSNNLTDDNVTDIQDIFRSFFTVENSSPEKIRKVEAVQEASEVPPNNNGKTMKTISTGTMKNLTSDEQNHTDRKLKSKNKIKQKTRKENEKNDNNKKHPKSVKKRKRDQKKHKSETQESGQKGLTSDIDLKEKTSEKSTPPEEKNIDNVASRSCSPTMFSDGDDDSVHNNLTQIIQGLNSQENSPGRTMVKSQVDKSLSKVVNAVNCQEQEVTDKMSRVLETPEKSGCDSKKLEISSRESSINNVSIEIGNHLITHDITRLELKDSHERKSLETSAIEKSTADTSFDTIEDPISVTRLRHVSASTPIKKFNLTLNDPDITVIENLPSHNISAIEQETTIDNVEDNLCNTKPVEPKVNTNKERDENGEETILLNDTNIVKKECVDDWIGYSQVEAPIVLSDSDADETTDILTNLSQKPSMFIIEDEEDESDDNDDIFEEMHVTASQKSPEYVYIDSSDDDVHTVDHVIEKGKCENEQGDARGIKTEDELKDPNQNDLNTQSLLEDLDDVLLSLTQQVRQSTDEEDASEADASHDEIDIGEMSKGIDPCFQTEKSTEKFTEKKMNKPSDDQINIGGDLKDTSLDNNMKKDLNMSSDDDLALIASLNDYEDHMIDDDKVQIVEKSSETQRDKSRDKNTNQNHVLSLKDSLPDISAKSCIKDSTTSTKRKEKSGGSSDSDEETFRTLLKKPKISHPVKEPILKNLPSKNRFGSSAKQFQIPKSRHKSEGTKKAVAISPQRLKSKQEIRLSTKFYNKDSNKQSSFNKDTNESWLGKRNESRPSGSLQKSLSYKKHTSIRGKTSLSKHRRSNTSNSTSLTQPIHDAKQAMRERARKVELEKKVPKVIRANPVKTSATSVSRFKSRNLGLVDSMTSPSTINNRVKKPVSKPPSKPPATENRDGKGQEKSEHVVKSKPVPSTSAPHTKGSNAVPRPVDPSHPQGLKSMPPGNLPPAKTPFDTRNTTKELLSKRPQNSINPSRNLHRTHLVGATSRMQKENRPYPPAVPTGQPAAARTPAAPSVQPQENFDMFLSHVIGWNVDWLAQQDRCKDPPPVVDEKKIWPLLDVYESYSDYCELMTSLLLLETWQSIWKDWKEGQSSNGVQNLGITAVFPYTKHIFSFELQSVISEQNNRNQSNIREGDLVVLNYKVGRCNEKVEEKRCFGYVLRAQKFDRRKHKPHHALIEAGKQRGSVLMGYVIQTKKISPRNHDTLLVRAEVVSNVINVMRQVRALNSLSQHVLCPHILKPTHLPIFGERVLTTNKALEEKFNPSQVKAIQWCSHAVLQPNNIPRLCLLQGPPGTGKSHTIVGLIKHILRTKRPSESQPIRILICAPSNGAIDELMRRIIDEVRITKNSKSDVIKLKPVRVGNVNSVHPAIQQYTLDAVTQKHIKSCHASSVPGSVYEGISTLKVKIANLGKSEENYRKAKNTKQANKVQLERNNLLKEKAALDKKVEQILLEQMRRLTPQEENRKREEVLQGANIVASTLNFSGSDSILTTLRGSRLGRKHLDHFTAVIVDEASQTTELDCLVPLMHGCSKLILVGDPEQLPATVVSKKASDHKFGKSLFERLYRHFNDPQLARDNPVLMLDTQYRMHRDINRFPSQHVYNGRLHTDRKIAAKRDAFPFQPYLVFDMTEGQEEQLSGGSTRNKVEGSFVVELCRYILQCKAGKDLKGCHIGIITPYRGQKSFIQDQLNRRRGCEDIEVNTVDAFQGREKEIVIMSCVRAKSNTGTIGFLANRQRMNVALTRAKYALYVVGSLESVAVSEDWEALINDAKHRLKVVEVNTHWDRVFKKCVK</sequence>
<feature type="compositionally biased region" description="Basic and acidic residues" evidence="6">
    <location>
        <begin position="1942"/>
        <end position="1958"/>
    </location>
</feature>
<evidence type="ECO:0000259" key="8">
    <source>
        <dbReference type="Pfam" id="PF13087"/>
    </source>
</evidence>
<feature type="region of interest" description="Disordered" evidence="6">
    <location>
        <begin position="2188"/>
        <end position="2214"/>
    </location>
</feature>
<feature type="region of interest" description="Disordered" evidence="6">
    <location>
        <begin position="1"/>
        <end position="196"/>
    </location>
</feature>
<dbReference type="OrthoDB" id="6513042at2759"/>
<evidence type="ECO:0000256" key="1">
    <source>
        <dbReference type="ARBA" id="ARBA00022741"/>
    </source>
</evidence>
<feature type="region of interest" description="Disordered" evidence="6">
    <location>
        <begin position="1763"/>
        <end position="1782"/>
    </location>
</feature>
<feature type="region of interest" description="Disordered" evidence="6">
    <location>
        <begin position="1824"/>
        <end position="2034"/>
    </location>
</feature>
<feature type="compositionally biased region" description="Basic and acidic residues" evidence="6">
    <location>
        <begin position="187"/>
        <end position="196"/>
    </location>
</feature>
<evidence type="ECO:0000256" key="3">
    <source>
        <dbReference type="ARBA" id="ARBA00022806"/>
    </source>
</evidence>
<dbReference type="Pfam" id="PF13086">
    <property type="entry name" value="AAA_11"/>
    <property type="match status" value="1"/>
</dbReference>
<evidence type="ECO:0000313" key="9">
    <source>
        <dbReference type="EMBL" id="CAH1800066.1"/>
    </source>
</evidence>
<feature type="region of interest" description="Disordered" evidence="6">
    <location>
        <begin position="2067"/>
        <end position="2157"/>
    </location>
</feature>
<evidence type="ECO:0000256" key="2">
    <source>
        <dbReference type="ARBA" id="ARBA00022801"/>
    </source>
</evidence>
<keyword evidence="4" id="KW-0067">ATP-binding</keyword>
<dbReference type="GO" id="GO:0016787">
    <property type="term" value="F:hydrolase activity"/>
    <property type="evidence" value="ECO:0007669"/>
    <property type="project" value="UniProtKB-KW"/>
</dbReference>
<feature type="compositionally biased region" description="Basic residues" evidence="6">
    <location>
        <begin position="695"/>
        <end position="705"/>
    </location>
</feature>
<feature type="compositionally biased region" description="Basic residues" evidence="6">
    <location>
        <begin position="1278"/>
        <end position="1288"/>
    </location>
</feature>
<feature type="compositionally biased region" description="Polar residues" evidence="6">
    <location>
        <begin position="1044"/>
        <end position="1054"/>
    </location>
</feature>
<name>A0A8S4Q1S1_OWEFU</name>
<dbReference type="InterPro" id="IPR045055">
    <property type="entry name" value="DNA2/NAM7-like"/>
</dbReference>
<dbReference type="GO" id="GO:0005694">
    <property type="term" value="C:chromosome"/>
    <property type="evidence" value="ECO:0007669"/>
    <property type="project" value="UniProtKB-ARBA"/>
</dbReference>
<feature type="compositionally biased region" description="Polar residues" evidence="6">
    <location>
        <begin position="1979"/>
        <end position="1988"/>
    </location>
</feature>
<feature type="region of interest" description="Disordered" evidence="6">
    <location>
        <begin position="1084"/>
        <end position="1116"/>
    </location>
</feature>
<feature type="compositionally biased region" description="Polar residues" evidence="6">
    <location>
        <begin position="792"/>
        <end position="801"/>
    </location>
</feature>
<feature type="compositionally biased region" description="Basic residues" evidence="6">
    <location>
        <begin position="732"/>
        <end position="741"/>
    </location>
</feature>
<keyword evidence="10" id="KW-1185">Reference proteome</keyword>
<dbReference type="InterPro" id="IPR027417">
    <property type="entry name" value="P-loop_NTPase"/>
</dbReference>
<feature type="compositionally biased region" description="Basic residues" evidence="6">
    <location>
        <begin position="629"/>
        <end position="638"/>
    </location>
</feature>
<dbReference type="PANTHER" id="PTHR10887:SF495">
    <property type="entry name" value="HELICASE SENATAXIN ISOFORM X1-RELATED"/>
    <property type="match status" value="1"/>
</dbReference>
<feature type="compositionally biased region" description="Basic and acidic residues" evidence="6">
    <location>
        <begin position="1966"/>
        <end position="1978"/>
    </location>
</feature>
<feature type="compositionally biased region" description="Basic residues" evidence="6">
    <location>
        <begin position="1300"/>
        <end position="1316"/>
    </location>
</feature>
<feature type="compositionally biased region" description="Polar residues" evidence="6">
    <location>
        <begin position="1905"/>
        <end position="1916"/>
    </location>
</feature>
<feature type="domain" description="DNA2/NAM7 helicase helicase" evidence="7">
    <location>
        <begin position="2464"/>
        <end position="2751"/>
    </location>
</feature>
<reference evidence="9" key="1">
    <citation type="submission" date="2022-03" db="EMBL/GenBank/DDBJ databases">
        <authorList>
            <person name="Martin C."/>
        </authorList>
    </citation>
    <scope>NUCLEOTIDE SEQUENCE</scope>
</reference>
<dbReference type="InterPro" id="IPR047187">
    <property type="entry name" value="SF1_C_Upf1"/>
</dbReference>
<dbReference type="PANTHER" id="PTHR10887">
    <property type="entry name" value="DNA2/NAM7 HELICASE FAMILY"/>
    <property type="match status" value="1"/>
</dbReference>
<feature type="compositionally biased region" description="Polar residues" evidence="6">
    <location>
        <begin position="43"/>
        <end position="73"/>
    </location>
</feature>
<feature type="compositionally biased region" description="Basic and acidic residues" evidence="6">
    <location>
        <begin position="837"/>
        <end position="851"/>
    </location>
</feature>
<feature type="compositionally biased region" description="Basic and acidic residues" evidence="6">
    <location>
        <begin position="2021"/>
        <end position="2034"/>
    </location>
</feature>
<feature type="region of interest" description="Disordered" evidence="6">
    <location>
        <begin position="1239"/>
        <end position="1369"/>
    </location>
</feature>
<evidence type="ECO:0000256" key="5">
    <source>
        <dbReference type="SAM" id="Coils"/>
    </source>
</evidence>
<feature type="compositionally biased region" description="Basic residues" evidence="6">
    <location>
        <begin position="14"/>
        <end position="25"/>
    </location>
</feature>
<evidence type="ECO:0000313" key="10">
    <source>
        <dbReference type="Proteomes" id="UP000749559"/>
    </source>
</evidence>
<dbReference type="GO" id="GO:0005524">
    <property type="term" value="F:ATP binding"/>
    <property type="evidence" value="ECO:0007669"/>
    <property type="project" value="UniProtKB-KW"/>
</dbReference>
<gene>
    <name evidence="9" type="ORF">OFUS_LOCUS24002</name>
</gene>